<dbReference type="PANTHER" id="PTHR43252">
    <property type="entry name" value="TRANSCRIPTIONAL REGULATOR YQJI"/>
    <property type="match status" value="1"/>
</dbReference>
<dbReference type="Gene3D" id="1.10.10.10">
    <property type="entry name" value="Winged helix-like DNA-binding domain superfamily/Winged helix DNA-binding domain"/>
    <property type="match status" value="1"/>
</dbReference>
<dbReference type="InterPro" id="IPR005149">
    <property type="entry name" value="Tscrpt_reg_PadR_N"/>
</dbReference>
<comment type="caution">
    <text evidence="2">The sequence shown here is derived from an EMBL/GenBank/DDBJ whole genome shotgun (WGS) entry which is preliminary data.</text>
</comment>
<name>A0ABW8K940_9GAMM</name>
<evidence type="ECO:0000313" key="2">
    <source>
        <dbReference type="EMBL" id="MFK2917989.1"/>
    </source>
</evidence>
<evidence type="ECO:0000259" key="1">
    <source>
        <dbReference type="Pfam" id="PF03551"/>
    </source>
</evidence>
<dbReference type="EMBL" id="JADIKD010000010">
    <property type="protein sequence ID" value="MFK2917989.1"/>
    <property type="molecule type" value="Genomic_DNA"/>
</dbReference>
<keyword evidence="3" id="KW-1185">Reference proteome</keyword>
<dbReference type="Proteomes" id="UP001620408">
    <property type="component" value="Unassembled WGS sequence"/>
</dbReference>
<feature type="domain" description="Transcription regulator PadR N-terminal" evidence="1">
    <location>
        <begin position="82"/>
        <end position="151"/>
    </location>
</feature>
<dbReference type="RefSeq" id="WP_379986412.1">
    <property type="nucleotide sequence ID" value="NZ_JADIKD010000010.1"/>
</dbReference>
<dbReference type="Pfam" id="PF03551">
    <property type="entry name" value="PadR"/>
    <property type="match status" value="1"/>
</dbReference>
<protein>
    <submittedName>
        <fullName evidence="2">PadR family transcriptional regulator</fullName>
    </submittedName>
</protein>
<proteinExistence type="predicted"/>
<organism evidence="2 3">
    <name type="scientific">Dyella koreensis</name>
    <dbReference type="NCBI Taxonomy" id="311235"/>
    <lineage>
        <taxon>Bacteria</taxon>
        <taxon>Pseudomonadati</taxon>
        <taxon>Pseudomonadota</taxon>
        <taxon>Gammaproteobacteria</taxon>
        <taxon>Lysobacterales</taxon>
        <taxon>Rhodanobacteraceae</taxon>
        <taxon>Dyella</taxon>
    </lineage>
</organism>
<sequence length="224" mass="25596">MRRHHFFFRAMRHGWHEHNFHPFWMDDPFESNESDHHERYAGRGPFGGHGGRDFFAEWSGLRGGGRRGGGRMFGHGDLKLLLLALIEQQPRHGYELIRTIEEMFHGNYSPSPGAIYPTLTMLEELGYAQVENEQGGRKLYAITNEGRAFLDENREAVNAVMSRTEQSARMAAKMSLPMPVRHAMHALKHALLMRSVEWNNAETQRVAAILEKAASEIATGSRRE</sequence>
<accession>A0ABW8K940</accession>
<reference evidence="2 3" key="1">
    <citation type="submission" date="2020-10" db="EMBL/GenBank/DDBJ databases">
        <title>Phylogeny of dyella-like bacteria.</title>
        <authorList>
            <person name="Fu J."/>
        </authorList>
    </citation>
    <scope>NUCLEOTIDE SEQUENCE [LARGE SCALE GENOMIC DNA]</scope>
    <source>
        <strain evidence="2 3">BB4</strain>
    </source>
</reference>
<dbReference type="InterPro" id="IPR036390">
    <property type="entry name" value="WH_DNA-bd_sf"/>
</dbReference>
<evidence type="ECO:0000313" key="3">
    <source>
        <dbReference type="Proteomes" id="UP001620408"/>
    </source>
</evidence>
<dbReference type="SUPFAM" id="SSF46785">
    <property type="entry name" value="Winged helix' DNA-binding domain"/>
    <property type="match status" value="1"/>
</dbReference>
<gene>
    <name evidence="2" type="ORF">ISS97_12005</name>
</gene>
<dbReference type="InterPro" id="IPR036388">
    <property type="entry name" value="WH-like_DNA-bd_sf"/>
</dbReference>
<dbReference type="PANTHER" id="PTHR43252:SF7">
    <property type="entry name" value="TRANSCRIPTIONAL REGULATOR YQJI"/>
    <property type="match status" value="1"/>
</dbReference>